<keyword evidence="5" id="KW-1185">Reference proteome</keyword>
<name>A0A853BL39_9ACTN</name>
<evidence type="ECO:0000313" key="5">
    <source>
        <dbReference type="Proteomes" id="UP000575985"/>
    </source>
</evidence>
<dbReference type="InterPro" id="IPR007349">
    <property type="entry name" value="DUF418"/>
</dbReference>
<sequence>MKSTGGPAPGPVDVRTRSLAPDLTRGYMLLLIALAHAPLFIATGEATGADRMVETVRTLLVDQRARPLFAFLFGYGLVQIMLRQQARGAEEWGPIRRIISRRGLWMVVIGLAHTLLFVDIIAVYGLVSILFVGLLRVSDRALLWGAGLAMLPTPAIGWIVAGGALAGEPGIITTSMTMQDPWVSAAHRFQSLPVEFAGRILGVTPALLMGFWAARRRILDEPARYRRPLVVTAVAGLGTAVVGGLPAALMYSGAWTPPPAPLDQLLATLHYPAGFAGGLGWAALMGLLALRLDAARGRLATAVEALGQRSMSFYLLQSVVFVLLFTPYALNLGAELSVTEASLVAVGVWTASLVLADLMRRAAHRGPAEILLRRLTYGRPAPAGAAGGPGGAGAASAPGAGPAARGPAPGAGPRA</sequence>
<feature type="compositionally biased region" description="Low complexity" evidence="1">
    <location>
        <begin position="394"/>
        <end position="415"/>
    </location>
</feature>
<organism evidence="4 5">
    <name type="scientific">Streptomonospora nanhaiensis</name>
    <dbReference type="NCBI Taxonomy" id="1323731"/>
    <lineage>
        <taxon>Bacteria</taxon>
        <taxon>Bacillati</taxon>
        <taxon>Actinomycetota</taxon>
        <taxon>Actinomycetes</taxon>
        <taxon>Streptosporangiales</taxon>
        <taxon>Nocardiopsidaceae</taxon>
        <taxon>Streptomonospora</taxon>
    </lineage>
</organism>
<evidence type="ECO:0000256" key="1">
    <source>
        <dbReference type="SAM" id="MobiDB-lite"/>
    </source>
</evidence>
<dbReference type="AlphaFoldDB" id="A0A853BL39"/>
<keyword evidence="2" id="KW-1133">Transmembrane helix</keyword>
<dbReference type="Pfam" id="PF04235">
    <property type="entry name" value="DUF418"/>
    <property type="match status" value="1"/>
</dbReference>
<reference evidence="4 5" key="1">
    <citation type="submission" date="2020-07" db="EMBL/GenBank/DDBJ databases">
        <title>Sequencing the genomes of 1000 actinobacteria strains.</title>
        <authorList>
            <person name="Klenk H.-P."/>
        </authorList>
    </citation>
    <scope>NUCLEOTIDE SEQUENCE [LARGE SCALE GENOMIC DNA]</scope>
    <source>
        <strain evidence="4 5">DSM 45927</strain>
    </source>
</reference>
<feature type="transmembrane region" description="Helical" evidence="2">
    <location>
        <begin position="229"/>
        <end position="251"/>
    </location>
</feature>
<feature type="transmembrane region" description="Helical" evidence="2">
    <location>
        <begin position="311"/>
        <end position="330"/>
    </location>
</feature>
<gene>
    <name evidence="4" type="ORF">HNR12_001553</name>
</gene>
<proteinExistence type="predicted"/>
<dbReference type="Proteomes" id="UP000575985">
    <property type="component" value="Unassembled WGS sequence"/>
</dbReference>
<dbReference type="PANTHER" id="PTHR30590">
    <property type="entry name" value="INNER MEMBRANE PROTEIN"/>
    <property type="match status" value="1"/>
</dbReference>
<feature type="transmembrane region" description="Helical" evidence="2">
    <location>
        <begin position="141"/>
        <end position="166"/>
    </location>
</feature>
<feature type="transmembrane region" description="Helical" evidence="2">
    <location>
        <begin position="64"/>
        <end position="82"/>
    </location>
</feature>
<keyword evidence="2" id="KW-0472">Membrane</keyword>
<protein>
    <submittedName>
        <fullName evidence="4">Putative membrane protein YeiB</fullName>
    </submittedName>
</protein>
<feature type="transmembrane region" description="Helical" evidence="2">
    <location>
        <begin position="103"/>
        <end position="135"/>
    </location>
</feature>
<dbReference type="RefSeq" id="WP_179766821.1">
    <property type="nucleotide sequence ID" value="NZ_JACCFO010000001.1"/>
</dbReference>
<dbReference type="PANTHER" id="PTHR30590:SF2">
    <property type="entry name" value="INNER MEMBRANE PROTEIN"/>
    <property type="match status" value="1"/>
</dbReference>
<feature type="region of interest" description="Disordered" evidence="1">
    <location>
        <begin position="382"/>
        <end position="415"/>
    </location>
</feature>
<evidence type="ECO:0000256" key="2">
    <source>
        <dbReference type="SAM" id="Phobius"/>
    </source>
</evidence>
<keyword evidence="2" id="KW-0812">Transmembrane</keyword>
<dbReference type="InterPro" id="IPR052529">
    <property type="entry name" value="Bact_Transport_Assoc"/>
</dbReference>
<comment type="caution">
    <text evidence="4">The sequence shown here is derived from an EMBL/GenBank/DDBJ whole genome shotgun (WGS) entry which is preliminary data.</text>
</comment>
<feature type="domain" description="DUF418" evidence="3">
    <location>
        <begin position="213"/>
        <end position="378"/>
    </location>
</feature>
<evidence type="ECO:0000313" key="4">
    <source>
        <dbReference type="EMBL" id="NYI95276.1"/>
    </source>
</evidence>
<feature type="transmembrane region" description="Helical" evidence="2">
    <location>
        <begin position="271"/>
        <end position="290"/>
    </location>
</feature>
<evidence type="ECO:0000259" key="3">
    <source>
        <dbReference type="Pfam" id="PF04235"/>
    </source>
</evidence>
<accession>A0A853BL39</accession>
<dbReference type="EMBL" id="JACCFO010000001">
    <property type="protein sequence ID" value="NYI95276.1"/>
    <property type="molecule type" value="Genomic_DNA"/>
</dbReference>
<feature type="transmembrane region" description="Helical" evidence="2">
    <location>
        <begin position="336"/>
        <end position="356"/>
    </location>
</feature>
<feature type="transmembrane region" description="Helical" evidence="2">
    <location>
        <begin position="27"/>
        <end position="44"/>
    </location>
</feature>